<feature type="transmembrane region" description="Helical" evidence="6">
    <location>
        <begin position="87"/>
        <end position="108"/>
    </location>
</feature>
<feature type="transmembrane region" description="Helical" evidence="6">
    <location>
        <begin position="63"/>
        <end position="81"/>
    </location>
</feature>
<feature type="non-terminal residue" evidence="8">
    <location>
        <position position="1"/>
    </location>
</feature>
<gene>
    <name evidence="8" type="ORF">DT376_37705</name>
</gene>
<feature type="transmembrane region" description="Helical" evidence="6">
    <location>
        <begin position="33"/>
        <end position="51"/>
    </location>
</feature>
<reference evidence="8 9" key="1">
    <citation type="submission" date="2018-07" db="EMBL/GenBank/DDBJ databases">
        <title>Mechanisms of high-level aminoglycoside resistance among Gram-negative pathogens in Brazil.</title>
        <authorList>
            <person name="Ballaben A.S."/>
            <person name="Darini A.L.C."/>
            <person name="Doi Y."/>
        </authorList>
    </citation>
    <scope>NUCLEOTIDE SEQUENCE [LARGE SCALE GENOMIC DNA]</scope>
    <source>
        <strain evidence="8 9">B2-305</strain>
    </source>
</reference>
<evidence type="ECO:0000256" key="3">
    <source>
        <dbReference type="ARBA" id="ARBA00022692"/>
    </source>
</evidence>
<evidence type="ECO:0000259" key="7">
    <source>
        <dbReference type="Pfam" id="PF00892"/>
    </source>
</evidence>
<feature type="transmembrane region" description="Helical" evidence="6">
    <location>
        <begin position="120"/>
        <end position="138"/>
    </location>
</feature>
<evidence type="ECO:0000256" key="4">
    <source>
        <dbReference type="ARBA" id="ARBA00022989"/>
    </source>
</evidence>
<evidence type="ECO:0000313" key="8">
    <source>
        <dbReference type="EMBL" id="RCI69857.1"/>
    </source>
</evidence>
<evidence type="ECO:0000256" key="1">
    <source>
        <dbReference type="ARBA" id="ARBA00004141"/>
    </source>
</evidence>
<organism evidence="8 9">
    <name type="scientific">Pseudomonas aeruginosa</name>
    <dbReference type="NCBI Taxonomy" id="287"/>
    <lineage>
        <taxon>Bacteria</taxon>
        <taxon>Pseudomonadati</taxon>
        <taxon>Pseudomonadota</taxon>
        <taxon>Gammaproteobacteria</taxon>
        <taxon>Pseudomonadales</taxon>
        <taxon>Pseudomonadaceae</taxon>
        <taxon>Pseudomonas</taxon>
    </lineage>
</organism>
<protein>
    <submittedName>
        <fullName evidence="8">EamA/RhaT family transporter</fullName>
    </submittedName>
</protein>
<dbReference type="InterPro" id="IPR037185">
    <property type="entry name" value="EmrE-like"/>
</dbReference>
<dbReference type="Pfam" id="PF00892">
    <property type="entry name" value="EamA"/>
    <property type="match status" value="1"/>
</dbReference>
<proteinExistence type="inferred from homology"/>
<sequence>LLAVQLGMVLAGSSGFVGYRYAMEQAPVFLTSFWRFAVCLALLLPFAWAGLRRLSARQWRRQALIGALAYAGYIAPIAKAIELGVSPGVAALMADLLPLLVALLALVLPGQRTRPGQWPGIALGVAGVLWAGHAALALG</sequence>
<feature type="non-terminal residue" evidence="8">
    <location>
        <position position="139"/>
    </location>
</feature>
<evidence type="ECO:0000313" key="9">
    <source>
        <dbReference type="Proteomes" id="UP000253594"/>
    </source>
</evidence>
<evidence type="ECO:0000256" key="2">
    <source>
        <dbReference type="ARBA" id="ARBA00007362"/>
    </source>
</evidence>
<keyword evidence="4 6" id="KW-1133">Transmembrane helix</keyword>
<dbReference type="PANTHER" id="PTHR32322:SF2">
    <property type="entry name" value="EAMA DOMAIN-CONTAINING PROTEIN"/>
    <property type="match status" value="1"/>
</dbReference>
<dbReference type="InterPro" id="IPR000620">
    <property type="entry name" value="EamA_dom"/>
</dbReference>
<dbReference type="AlphaFoldDB" id="A0A367LXA0"/>
<comment type="caution">
    <text evidence="8">The sequence shown here is derived from an EMBL/GenBank/DDBJ whole genome shotgun (WGS) entry which is preliminary data.</text>
</comment>
<keyword evidence="5 6" id="KW-0472">Membrane</keyword>
<name>A0A367LXA0_PSEAI</name>
<comment type="similarity">
    <text evidence="2">Belongs to the EamA transporter family.</text>
</comment>
<comment type="subcellular location">
    <subcellularLocation>
        <location evidence="1">Membrane</location>
        <topology evidence="1">Multi-pass membrane protein</topology>
    </subcellularLocation>
</comment>
<keyword evidence="3 6" id="KW-0812">Transmembrane</keyword>
<dbReference type="PANTHER" id="PTHR32322">
    <property type="entry name" value="INNER MEMBRANE TRANSPORTER"/>
    <property type="match status" value="1"/>
</dbReference>
<dbReference type="Proteomes" id="UP000253594">
    <property type="component" value="Unassembled WGS sequence"/>
</dbReference>
<evidence type="ECO:0000256" key="6">
    <source>
        <dbReference type="SAM" id="Phobius"/>
    </source>
</evidence>
<evidence type="ECO:0000256" key="5">
    <source>
        <dbReference type="ARBA" id="ARBA00023136"/>
    </source>
</evidence>
<dbReference type="InterPro" id="IPR050638">
    <property type="entry name" value="AA-Vitamin_Transporters"/>
</dbReference>
<accession>A0A367LXA0</accession>
<dbReference type="GO" id="GO:0016020">
    <property type="term" value="C:membrane"/>
    <property type="evidence" value="ECO:0007669"/>
    <property type="project" value="UniProtKB-SubCell"/>
</dbReference>
<dbReference type="EMBL" id="QORE01002651">
    <property type="protein sequence ID" value="RCI69857.1"/>
    <property type="molecule type" value="Genomic_DNA"/>
</dbReference>
<feature type="domain" description="EamA" evidence="7">
    <location>
        <begin position="7"/>
        <end position="130"/>
    </location>
</feature>
<dbReference type="SUPFAM" id="SSF103481">
    <property type="entry name" value="Multidrug resistance efflux transporter EmrE"/>
    <property type="match status" value="1"/>
</dbReference>